<feature type="compositionally biased region" description="Basic and acidic residues" evidence="1">
    <location>
        <begin position="134"/>
        <end position="144"/>
    </location>
</feature>
<dbReference type="PANTHER" id="PTHR34693:SF1">
    <property type="entry name" value="PROTEIN PAR32"/>
    <property type="match status" value="1"/>
</dbReference>
<keyword evidence="3" id="KW-1185">Reference proteome</keyword>
<reference evidence="2 3" key="1">
    <citation type="submission" date="2019-02" db="EMBL/GenBank/DDBJ databases">
        <title>Genome sequencing of the rare red list fungi Bondarzewia mesenterica.</title>
        <authorList>
            <person name="Buettner E."/>
            <person name="Kellner H."/>
        </authorList>
    </citation>
    <scope>NUCLEOTIDE SEQUENCE [LARGE SCALE GENOMIC DNA]</scope>
    <source>
        <strain evidence="2 3">DSM 108281</strain>
    </source>
</reference>
<dbReference type="EMBL" id="SGPL01000145">
    <property type="protein sequence ID" value="THH16714.1"/>
    <property type="molecule type" value="Genomic_DNA"/>
</dbReference>
<proteinExistence type="predicted"/>
<dbReference type="Proteomes" id="UP000310158">
    <property type="component" value="Unassembled WGS sequence"/>
</dbReference>
<comment type="caution">
    <text evidence="2">The sequence shown here is derived from an EMBL/GenBank/DDBJ whole genome shotgun (WGS) entry which is preliminary data.</text>
</comment>
<dbReference type="OrthoDB" id="2537432at2759"/>
<dbReference type="AlphaFoldDB" id="A0A4S4LVX5"/>
<name>A0A4S4LVX5_9AGAM</name>
<feature type="region of interest" description="Disordered" evidence="1">
    <location>
        <begin position="47"/>
        <end position="236"/>
    </location>
</feature>
<dbReference type="PANTHER" id="PTHR34693">
    <property type="entry name" value="PROTEIN PAR32"/>
    <property type="match status" value="1"/>
</dbReference>
<feature type="compositionally biased region" description="Basic and acidic residues" evidence="1">
    <location>
        <begin position="153"/>
        <end position="170"/>
    </location>
</feature>
<evidence type="ECO:0000313" key="3">
    <source>
        <dbReference type="Proteomes" id="UP000310158"/>
    </source>
</evidence>
<organism evidence="2 3">
    <name type="scientific">Bondarzewia mesenterica</name>
    <dbReference type="NCBI Taxonomy" id="1095465"/>
    <lineage>
        <taxon>Eukaryota</taxon>
        <taxon>Fungi</taxon>
        <taxon>Dikarya</taxon>
        <taxon>Basidiomycota</taxon>
        <taxon>Agaricomycotina</taxon>
        <taxon>Agaricomycetes</taxon>
        <taxon>Russulales</taxon>
        <taxon>Bondarzewiaceae</taxon>
        <taxon>Bondarzewia</taxon>
    </lineage>
</organism>
<dbReference type="InterPro" id="IPR053203">
    <property type="entry name" value="Cisplatin_resist-associated"/>
</dbReference>
<gene>
    <name evidence="2" type="ORF">EW146_g3965</name>
</gene>
<evidence type="ECO:0000313" key="2">
    <source>
        <dbReference type="EMBL" id="THH16714.1"/>
    </source>
</evidence>
<protein>
    <submittedName>
        <fullName evidence="2">Uncharacterized protein</fullName>
    </submittedName>
</protein>
<sequence>MADRETSPTSKKGVAEQISALGARLSRVLTGESASTTETVLTAVEKERLSQEATDDTASLLKERSVSRGREFHSSGRGGVGNIRPSSASLEHTSPRVDGPDDFSVTRGREPRSPVGTGQVVSTGRGGAGNIHSPSRDISGDGRRRPAGSLEDDGGREYEDSVIRSSDDARSSTVRSSGRGGVGNIARSPQSKSRSRSRGPQKSTPLTSTKTANPTALGDVPETDAGSAGNDDEPSS</sequence>
<evidence type="ECO:0000256" key="1">
    <source>
        <dbReference type="SAM" id="MobiDB-lite"/>
    </source>
</evidence>
<feature type="compositionally biased region" description="Basic and acidic residues" evidence="1">
    <location>
        <begin position="61"/>
        <end position="74"/>
    </location>
</feature>
<accession>A0A4S4LVX5</accession>
<feature type="compositionally biased region" description="Polar residues" evidence="1">
    <location>
        <begin position="204"/>
        <end position="214"/>
    </location>
</feature>